<reference evidence="1 2" key="1">
    <citation type="submission" date="2016-08" db="EMBL/GenBank/DDBJ databases">
        <authorList>
            <person name="Seilhamer J.J."/>
        </authorList>
    </citation>
    <scope>NUCLEOTIDE SEQUENCE [LARGE SCALE GENOMIC DNA]</scope>
    <source>
        <strain evidence="1">Buetzberg</strain>
    </source>
</reference>
<organism evidence="1 2">
    <name type="scientific">Methanobacterium congolense</name>
    <dbReference type="NCBI Taxonomy" id="118062"/>
    <lineage>
        <taxon>Archaea</taxon>
        <taxon>Methanobacteriati</taxon>
        <taxon>Methanobacteriota</taxon>
        <taxon>Methanomada group</taxon>
        <taxon>Methanobacteria</taxon>
        <taxon>Methanobacteriales</taxon>
        <taxon>Methanobacteriaceae</taxon>
        <taxon>Methanobacterium</taxon>
    </lineage>
</organism>
<proteinExistence type="predicted"/>
<gene>
    <name evidence="1" type="ORF">MCBB_0922</name>
</gene>
<sequence>MDLNPYQLQELQEYLILLYKFVSQKNMLKDFYYKDTNVDEPLNFDMDAVKDFTESEGSEELLKNSIIEVEELKTGETLKTLKKEDFQDKFNEIILKSKVDLSFVERVDWNQFIALISKL</sequence>
<dbReference type="AlphaFoldDB" id="A0A1D3L1D9"/>
<dbReference type="Proteomes" id="UP000094707">
    <property type="component" value="Chromosome I"/>
</dbReference>
<evidence type="ECO:0000313" key="2">
    <source>
        <dbReference type="Proteomes" id="UP000094707"/>
    </source>
</evidence>
<keyword evidence="2" id="KW-1185">Reference proteome</keyword>
<name>A0A1D3L1D9_9EURY</name>
<dbReference type="GeneID" id="30411769"/>
<dbReference type="RefSeq" id="WP_071906635.1">
    <property type="nucleotide sequence ID" value="NZ_LT607756.1"/>
</dbReference>
<dbReference type="OrthoDB" id="70885at2157"/>
<dbReference type="EMBL" id="LT607756">
    <property type="protein sequence ID" value="SCG85482.1"/>
    <property type="molecule type" value="Genomic_DNA"/>
</dbReference>
<evidence type="ECO:0000313" key="1">
    <source>
        <dbReference type="EMBL" id="SCG85482.1"/>
    </source>
</evidence>
<protein>
    <submittedName>
        <fullName evidence="1">Uncharacterized protein</fullName>
    </submittedName>
</protein>
<dbReference type="KEGG" id="mcub:MCBB_0922"/>
<accession>A0A1D3L1D9</accession>